<evidence type="ECO:0000313" key="5">
    <source>
        <dbReference type="Proteomes" id="UP000044806"/>
    </source>
</evidence>
<evidence type="ECO:0000313" key="4">
    <source>
        <dbReference type="Proteomes" id="UP000041770"/>
    </source>
</evidence>
<dbReference type="EMBL" id="CWQY01000006">
    <property type="protein sequence ID" value="CSC40105.1"/>
    <property type="molecule type" value="Genomic_DNA"/>
</dbReference>
<name>A0A655UMW8_VIBCL</name>
<dbReference type="Proteomes" id="UP000044806">
    <property type="component" value="Unassembled WGS sequence"/>
</dbReference>
<evidence type="ECO:0000313" key="3">
    <source>
        <dbReference type="EMBL" id="CSC40105.1"/>
    </source>
</evidence>
<keyword evidence="1" id="KW-1133">Transmembrane helix</keyword>
<accession>A0A655UMW8</accession>
<evidence type="ECO:0000313" key="2">
    <source>
        <dbReference type="EMBL" id="CSA80986.1"/>
    </source>
</evidence>
<organism evidence="3 4">
    <name type="scientific">Vibrio cholerae</name>
    <dbReference type="NCBI Taxonomy" id="666"/>
    <lineage>
        <taxon>Bacteria</taxon>
        <taxon>Pseudomonadati</taxon>
        <taxon>Pseudomonadota</taxon>
        <taxon>Gammaproteobacteria</taxon>
        <taxon>Vibrionales</taxon>
        <taxon>Vibrionaceae</taxon>
        <taxon>Vibrio</taxon>
    </lineage>
</organism>
<dbReference type="AlphaFoldDB" id="A0A655UMW8"/>
<gene>
    <name evidence="2" type="ORF">ERS013165_02491</name>
    <name evidence="3" type="ORF">ERS013200_01330</name>
</gene>
<evidence type="ECO:0000256" key="1">
    <source>
        <dbReference type="SAM" id="Phobius"/>
    </source>
</evidence>
<dbReference type="EMBL" id="CWOW01000012">
    <property type="protein sequence ID" value="CSA80986.1"/>
    <property type="molecule type" value="Genomic_DNA"/>
</dbReference>
<feature type="transmembrane region" description="Helical" evidence="1">
    <location>
        <begin position="67"/>
        <end position="87"/>
    </location>
</feature>
<sequence length="100" mass="11969">MNKVTCINRCWLGNRNKSYFGKQIIQQSIECDNELVEILTIFRHLERQITGEDHRSPYSLPPDDRALYFYFPVFPSSFYILSSRPFLWHKPKERTKMAPL</sequence>
<reference evidence="4 5" key="1">
    <citation type="submission" date="2015-07" db="EMBL/GenBank/DDBJ databases">
        <authorList>
            <consortium name="Pathogen Informatics"/>
        </authorList>
    </citation>
    <scope>NUCLEOTIDE SEQUENCE [LARGE SCALE GENOMIC DNA]</scope>
    <source>
        <strain evidence="3 4">A316</strain>
        <strain evidence="2 5">A51</strain>
    </source>
</reference>
<dbReference type="Proteomes" id="UP000041770">
    <property type="component" value="Unassembled WGS sequence"/>
</dbReference>
<proteinExistence type="predicted"/>
<keyword evidence="1" id="KW-0472">Membrane</keyword>
<protein>
    <submittedName>
        <fullName evidence="3">Uncharacterized protein</fullName>
    </submittedName>
</protein>
<keyword evidence="1" id="KW-0812">Transmembrane</keyword>